<keyword evidence="3" id="KW-0479">Metal-binding</keyword>
<dbReference type="SUPFAM" id="SSF48264">
    <property type="entry name" value="Cytochrome P450"/>
    <property type="match status" value="1"/>
</dbReference>
<protein>
    <recommendedName>
        <fullName evidence="9">Cytochrome P450</fullName>
    </recommendedName>
</protein>
<evidence type="ECO:0000256" key="4">
    <source>
        <dbReference type="ARBA" id="ARBA00023002"/>
    </source>
</evidence>
<evidence type="ECO:0000256" key="1">
    <source>
        <dbReference type="ARBA" id="ARBA00010617"/>
    </source>
</evidence>
<name>A0ABD0YLI8_9HEMI</name>
<dbReference type="InterPro" id="IPR001128">
    <property type="entry name" value="Cyt_P450"/>
</dbReference>
<dbReference type="InterPro" id="IPR050705">
    <property type="entry name" value="Cytochrome_P450_3A"/>
</dbReference>
<gene>
    <name evidence="7" type="ORF">AAG570_010027</name>
</gene>
<organism evidence="7 8">
    <name type="scientific">Ranatra chinensis</name>
    <dbReference type="NCBI Taxonomy" id="642074"/>
    <lineage>
        <taxon>Eukaryota</taxon>
        <taxon>Metazoa</taxon>
        <taxon>Ecdysozoa</taxon>
        <taxon>Arthropoda</taxon>
        <taxon>Hexapoda</taxon>
        <taxon>Insecta</taxon>
        <taxon>Pterygota</taxon>
        <taxon>Neoptera</taxon>
        <taxon>Paraneoptera</taxon>
        <taxon>Hemiptera</taxon>
        <taxon>Heteroptera</taxon>
        <taxon>Panheteroptera</taxon>
        <taxon>Nepomorpha</taxon>
        <taxon>Nepidae</taxon>
        <taxon>Ranatrinae</taxon>
        <taxon>Ranatra</taxon>
    </lineage>
</organism>
<evidence type="ECO:0000313" key="8">
    <source>
        <dbReference type="Proteomes" id="UP001558652"/>
    </source>
</evidence>
<dbReference type="Gene3D" id="1.10.630.10">
    <property type="entry name" value="Cytochrome P450"/>
    <property type="match status" value="1"/>
</dbReference>
<evidence type="ECO:0000256" key="5">
    <source>
        <dbReference type="ARBA" id="ARBA00023004"/>
    </source>
</evidence>
<dbReference type="GO" id="GO:0046872">
    <property type="term" value="F:metal ion binding"/>
    <property type="evidence" value="ECO:0007669"/>
    <property type="project" value="UniProtKB-KW"/>
</dbReference>
<keyword evidence="6" id="KW-0503">Monooxygenase</keyword>
<dbReference type="InterPro" id="IPR036396">
    <property type="entry name" value="Cyt_P450_sf"/>
</dbReference>
<accession>A0ABD0YLI8</accession>
<keyword evidence="8" id="KW-1185">Reference proteome</keyword>
<dbReference type="GO" id="GO:0004497">
    <property type="term" value="F:monooxygenase activity"/>
    <property type="evidence" value="ECO:0007669"/>
    <property type="project" value="UniProtKB-KW"/>
</dbReference>
<comment type="similarity">
    <text evidence="1">Belongs to the cytochrome P450 family.</text>
</comment>
<dbReference type="AlphaFoldDB" id="A0ABD0YLI8"/>
<evidence type="ECO:0000256" key="3">
    <source>
        <dbReference type="ARBA" id="ARBA00022723"/>
    </source>
</evidence>
<dbReference type="Pfam" id="PF00067">
    <property type="entry name" value="p450"/>
    <property type="match status" value="1"/>
</dbReference>
<proteinExistence type="inferred from homology"/>
<reference evidence="7 8" key="1">
    <citation type="submission" date="2024-07" db="EMBL/GenBank/DDBJ databases">
        <title>Chromosome-level genome assembly of the water stick insect Ranatra chinensis (Heteroptera: Nepidae).</title>
        <authorList>
            <person name="Liu X."/>
        </authorList>
    </citation>
    <scope>NUCLEOTIDE SEQUENCE [LARGE SCALE GENOMIC DNA]</scope>
    <source>
        <strain evidence="7">Cailab_2021Rc</strain>
        <tissue evidence="7">Muscle</tissue>
    </source>
</reference>
<dbReference type="PANTHER" id="PTHR24302:SF15">
    <property type="entry name" value="FATTY-ACID PEROXYGENASE"/>
    <property type="match status" value="1"/>
</dbReference>
<dbReference type="PANTHER" id="PTHR24302">
    <property type="entry name" value="CYTOCHROME P450 FAMILY 3"/>
    <property type="match status" value="1"/>
</dbReference>
<dbReference type="EMBL" id="JBFDAA010000005">
    <property type="protein sequence ID" value="KAL1132069.1"/>
    <property type="molecule type" value="Genomic_DNA"/>
</dbReference>
<sequence length="472" mass="53488">MLTQLLKALHVWDLPTLIKIIGEEDVKNLETNGKLFLAFDGCNPNLFVADTDMIKVITTDKRDSFKSYRGHRVKQSVVMESLENIEQENVKYNSVLTEANIKKLMPRIERSAEAFVQEMKKKKPNGGIYVQPFIMQYIGDVIAMSVFGMDLYSDEHKEQRSTFMGHLNRVFKVDNPTSFTSIFPYISLGCLDSAVLPSDATDYFVELCHSVVHDKRKENTSGNANIEGRACDLIDLLLEVTKDVQPEKTESSGEYVEDLTKAQHIEKDITIQCLSVILFAVRSTELTLARCMQVLANSEEEQTKVHDEIVKNWMPSIEHSDHQTWNDSKYLDLFLKEIHRLYPIEFRLVRECNNTVKLGDVSAEAGTTVSVPIYAIHRQKNLFEDPLQFKPDRFEKGGSLVGYLPFGQANSNPDFIGVRLEAIFVKTAVAHLLKAFKLLPPALEFQAPCDFAKGLTEVPVAMPVFILTETRA</sequence>
<comment type="caution">
    <text evidence="7">The sequence shown here is derived from an EMBL/GenBank/DDBJ whole genome shotgun (WGS) entry which is preliminary data.</text>
</comment>
<evidence type="ECO:0000256" key="2">
    <source>
        <dbReference type="ARBA" id="ARBA00022617"/>
    </source>
</evidence>
<evidence type="ECO:0000313" key="7">
    <source>
        <dbReference type="EMBL" id="KAL1132069.1"/>
    </source>
</evidence>
<evidence type="ECO:0008006" key="9">
    <source>
        <dbReference type="Google" id="ProtNLM"/>
    </source>
</evidence>
<keyword evidence="5" id="KW-0408">Iron</keyword>
<dbReference type="Proteomes" id="UP001558652">
    <property type="component" value="Unassembled WGS sequence"/>
</dbReference>
<keyword evidence="2" id="KW-0349">Heme</keyword>
<evidence type="ECO:0000256" key="6">
    <source>
        <dbReference type="ARBA" id="ARBA00023033"/>
    </source>
</evidence>
<keyword evidence="4" id="KW-0560">Oxidoreductase</keyword>